<name>A0ABY4T0B9_9GAMM</name>
<reference evidence="1" key="1">
    <citation type="submission" date="2020-10" db="EMBL/GenBank/DDBJ databases">
        <title>Whole-genome sequence of Luteibacter sp. EIF3.</title>
        <authorList>
            <person name="Friedrich I."/>
            <person name="Hertel R."/>
            <person name="Daniel R."/>
        </authorList>
    </citation>
    <scope>NUCLEOTIDE SEQUENCE</scope>
    <source>
        <strain evidence="1">EIF3</strain>
    </source>
</reference>
<dbReference type="Proteomes" id="UP001056681">
    <property type="component" value="Chromosome"/>
</dbReference>
<evidence type="ECO:0000313" key="1">
    <source>
        <dbReference type="EMBL" id="URL58397.1"/>
    </source>
</evidence>
<keyword evidence="2" id="KW-1185">Reference proteome</keyword>
<proteinExistence type="predicted"/>
<accession>A0ABY4T0B9</accession>
<protein>
    <submittedName>
        <fullName evidence="1">Uncharacterized protein</fullName>
    </submittedName>
</protein>
<dbReference type="EMBL" id="CP063231">
    <property type="protein sequence ID" value="URL58397.1"/>
    <property type="molecule type" value="Genomic_DNA"/>
</dbReference>
<evidence type="ECO:0000313" key="2">
    <source>
        <dbReference type="Proteomes" id="UP001056681"/>
    </source>
</evidence>
<dbReference type="RefSeq" id="WP_250339104.1">
    <property type="nucleotide sequence ID" value="NZ_CP063231.1"/>
</dbReference>
<organism evidence="1 2">
    <name type="scientific">Luteibacter flocculans</name>
    <dbReference type="NCBI Taxonomy" id="2780091"/>
    <lineage>
        <taxon>Bacteria</taxon>
        <taxon>Pseudomonadati</taxon>
        <taxon>Pseudomonadota</taxon>
        <taxon>Gammaproteobacteria</taxon>
        <taxon>Lysobacterales</taxon>
        <taxon>Rhodanobacteraceae</taxon>
        <taxon>Luteibacter</taxon>
    </lineage>
</organism>
<gene>
    <name evidence="1" type="ORF">IM816_17705</name>
</gene>
<sequence>MSIDKLPATGAMGERLMVRTFWCVALFCLGFFPAYGHCEQPARVTACQLLAEPERYDHALVEVSGDVSHGFEDFTIDSHRCANSSLSTGLWLEYGGTRASGTMYCCGVTADRTRSEPLTVDGVVTGLRDDSIFRDFDQIIHNKPYAQARATLVGRFFAGKPQKSWGGKWAGYGHFGMFTLLVIEQVLSVAPLPDLVARS</sequence>